<dbReference type="RefSeq" id="WP_009586723.1">
    <property type="nucleotide sequence ID" value="NZ_BKMM01000022.1"/>
</dbReference>
<dbReference type="Proteomes" id="UP000644140">
    <property type="component" value="Chromosome"/>
</dbReference>
<dbReference type="PANTHER" id="PTHR33204:SF37">
    <property type="entry name" value="HTH-TYPE TRANSCRIPTIONAL REGULATOR YODB"/>
    <property type="match status" value="1"/>
</dbReference>
<dbReference type="InterPro" id="IPR002577">
    <property type="entry name" value="HTH_HxlR"/>
</dbReference>
<dbReference type="InterPro" id="IPR036388">
    <property type="entry name" value="WH-like_DNA-bd_sf"/>
</dbReference>
<proteinExistence type="predicted"/>
<name>A0A8I1AGD0_ACIBZ</name>
<accession>A0A8I1AGD0</accession>
<dbReference type="InterPro" id="IPR036390">
    <property type="entry name" value="WH_DNA-bd_sf"/>
</dbReference>
<dbReference type="Pfam" id="PF01638">
    <property type="entry name" value="HxlR"/>
    <property type="match status" value="1"/>
</dbReference>
<dbReference type="EMBL" id="CP092085">
    <property type="protein sequence ID" value="UUN98853.1"/>
    <property type="molecule type" value="Genomic_DNA"/>
</dbReference>
<sequence length="115" mass="13393">MKTDTSCLAANVLSKNCPSRMQLMHLTNRWGVLVMFCLRRGTHRFSELRRRIDGISEKMLTQTLRDLENDGFVVRKEFPVIPPHVEYSLSETKGVEVAEKIYDLVHWIEQNSNET</sequence>
<dbReference type="PANTHER" id="PTHR33204">
    <property type="entry name" value="TRANSCRIPTIONAL REGULATOR, MARR FAMILY"/>
    <property type="match status" value="1"/>
</dbReference>
<evidence type="ECO:0000313" key="1">
    <source>
        <dbReference type="EMBL" id="UUN98853.1"/>
    </source>
</evidence>
<gene>
    <name evidence="1" type="ORF">I9054_005225</name>
</gene>
<dbReference type="SUPFAM" id="SSF46785">
    <property type="entry name" value="Winged helix' DNA-binding domain"/>
    <property type="match status" value="1"/>
</dbReference>
<evidence type="ECO:0000313" key="2">
    <source>
        <dbReference type="Proteomes" id="UP000644140"/>
    </source>
</evidence>
<protein>
    <submittedName>
        <fullName evidence="1">Helix-turn-helix transcriptional regulator</fullName>
    </submittedName>
</protein>
<dbReference type="Gene3D" id="1.10.10.10">
    <property type="entry name" value="Winged helix-like DNA-binding domain superfamily/Winged helix DNA-binding domain"/>
    <property type="match status" value="1"/>
</dbReference>
<dbReference type="PROSITE" id="PS51118">
    <property type="entry name" value="HTH_HXLR"/>
    <property type="match status" value="1"/>
</dbReference>
<dbReference type="AlphaFoldDB" id="A0A8I1AGD0"/>
<reference evidence="1" key="1">
    <citation type="submission" date="2022-02" db="EMBL/GenBank/DDBJ databases">
        <title>Characterization of Tn125 harboring carbapenem-resistant Acinetobacter bereziniae clinical isolates.</title>
        <authorList>
            <person name="Wong N.-K."/>
            <person name="Pan Q."/>
        </authorList>
    </citation>
    <scope>NUCLEOTIDE SEQUENCE</scope>
    <source>
        <strain evidence="1">GD03393</strain>
    </source>
</reference>
<organism evidence="1 2">
    <name type="scientific">Acinetobacter bereziniae</name>
    <name type="common">Acinetobacter genomosp. 10</name>
    <dbReference type="NCBI Taxonomy" id="106648"/>
    <lineage>
        <taxon>Bacteria</taxon>
        <taxon>Pseudomonadati</taxon>
        <taxon>Pseudomonadota</taxon>
        <taxon>Gammaproteobacteria</taxon>
        <taxon>Moraxellales</taxon>
        <taxon>Moraxellaceae</taxon>
        <taxon>Acinetobacter</taxon>
    </lineage>
</organism>